<dbReference type="SMART" id="SM00422">
    <property type="entry name" value="HTH_MERR"/>
    <property type="match status" value="1"/>
</dbReference>
<dbReference type="CDD" id="cd04766">
    <property type="entry name" value="HTH_HspR"/>
    <property type="match status" value="1"/>
</dbReference>
<feature type="domain" description="HTH merR-type" evidence="3">
    <location>
        <begin position="8"/>
        <end position="77"/>
    </location>
</feature>
<name>A0ABS2SK10_9MICO</name>
<dbReference type="Gene3D" id="1.10.1660.10">
    <property type="match status" value="1"/>
</dbReference>
<organism evidence="4 5">
    <name type="scientific">Brevibacterium paucivorans</name>
    <dbReference type="NCBI Taxonomy" id="170994"/>
    <lineage>
        <taxon>Bacteria</taxon>
        <taxon>Bacillati</taxon>
        <taxon>Actinomycetota</taxon>
        <taxon>Actinomycetes</taxon>
        <taxon>Micrococcales</taxon>
        <taxon>Brevibacteriaceae</taxon>
        <taxon>Brevibacterium</taxon>
    </lineage>
</organism>
<dbReference type="SUPFAM" id="SSF46955">
    <property type="entry name" value="Putative DNA-binding domain"/>
    <property type="match status" value="1"/>
</dbReference>
<dbReference type="PANTHER" id="PTHR30204">
    <property type="entry name" value="REDOX-CYCLING DRUG-SENSING TRANSCRIPTIONAL ACTIVATOR SOXR"/>
    <property type="match status" value="1"/>
</dbReference>
<dbReference type="PANTHER" id="PTHR30204:SF58">
    <property type="entry name" value="HTH-TYPE TRANSCRIPTIONAL REGULATOR YFMP"/>
    <property type="match status" value="1"/>
</dbReference>
<evidence type="ECO:0000313" key="5">
    <source>
        <dbReference type="Proteomes" id="UP000809290"/>
    </source>
</evidence>
<protein>
    <submittedName>
        <fullName evidence="4">MerR family transcriptional regulator/heat shock protein HspR</fullName>
    </submittedName>
</protein>
<dbReference type="EMBL" id="JAFBCP010000001">
    <property type="protein sequence ID" value="MBM7816607.1"/>
    <property type="molecule type" value="Genomic_DNA"/>
</dbReference>
<evidence type="ECO:0000256" key="1">
    <source>
        <dbReference type="ARBA" id="ARBA00023125"/>
    </source>
</evidence>
<keyword evidence="1" id="KW-0238">DNA-binding</keyword>
<evidence type="ECO:0000259" key="3">
    <source>
        <dbReference type="PROSITE" id="PS50937"/>
    </source>
</evidence>
<gene>
    <name evidence="4" type="ORF">JOE56_001301</name>
</gene>
<evidence type="ECO:0000313" key="4">
    <source>
        <dbReference type="EMBL" id="MBM7816607.1"/>
    </source>
</evidence>
<dbReference type="PROSITE" id="PS50937">
    <property type="entry name" value="HTH_MERR_2"/>
    <property type="match status" value="1"/>
</dbReference>
<comment type="caution">
    <text evidence="4">The sequence shown here is derived from an EMBL/GenBank/DDBJ whole genome shotgun (WGS) entry which is preliminary data.</text>
</comment>
<dbReference type="InterPro" id="IPR009061">
    <property type="entry name" value="DNA-bd_dom_put_sf"/>
</dbReference>
<dbReference type="InterPro" id="IPR000551">
    <property type="entry name" value="MerR-type_HTH_dom"/>
</dbReference>
<reference evidence="4 5" key="1">
    <citation type="submission" date="2021-01" db="EMBL/GenBank/DDBJ databases">
        <title>Sequencing the genomes of 1000 actinobacteria strains.</title>
        <authorList>
            <person name="Klenk H.-P."/>
        </authorList>
    </citation>
    <scope>NUCLEOTIDE SEQUENCE [LARGE SCALE GENOMIC DNA]</scope>
    <source>
        <strain evidence="4 5">DSM 13657</strain>
    </source>
</reference>
<dbReference type="Proteomes" id="UP000809290">
    <property type="component" value="Unassembled WGS sequence"/>
</dbReference>
<keyword evidence="5" id="KW-1185">Reference proteome</keyword>
<accession>A0ABS2SK10</accession>
<feature type="coiled-coil region" evidence="2">
    <location>
        <begin position="74"/>
        <end position="101"/>
    </location>
</feature>
<sequence length="149" mass="16343">MISSSAAVYVISVAADLAGMHPQTLRQYDRLGLVIPERTAGRGRRYSADDVAKLRLIQQLSQDEGINLAGIKRILELREEVDEARRQLRAMEEKVEAARQHAAAVDRVFAAGSAGDVVSILKGERPRTRIAGALLPPARSGRPTLVHRR</sequence>
<evidence type="ECO:0000256" key="2">
    <source>
        <dbReference type="SAM" id="Coils"/>
    </source>
</evidence>
<proteinExistence type="predicted"/>
<dbReference type="NCBIfam" id="NF047375">
    <property type="entry name" value="HeatShock_HspR"/>
    <property type="match status" value="1"/>
</dbReference>
<dbReference type="Pfam" id="PF13411">
    <property type="entry name" value="MerR_1"/>
    <property type="match status" value="1"/>
</dbReference>
<dbReference type="InterPro" id="IPR047057">
    <property type="entry name" value="MerR_fam"/>
</dbReference>
<keyword evidence="2" id="KW-0175">Coiled coil</keyword>